<sequence length="298" mass="31861">MASVDINGITISYECSGDPAGPAVLLNMGLALQLISWPYEFVDGLVQRGYRVIRYDNRDAGLSSQLDHLGAPNLWLAYLRHLFGWRQRAAYTLNDMAGDAVGLLDALGVAAAHIVGVSMGGMVSQILAARYPARTLSLTSIMSSSGRPGLPGPTPAARRILLRRTPSAHHRARVVEQMVDTFRTIGSPAFPMPEQLLRQMVGEAVARNVNGDGVARQLLAIAASGDRSALLHDIRCPSLVIHGDADPLVPCACGIDTARQIPGARLEVIEGMGHDMPPAVVGRLLTLLEQHLRSNMAG</sequence>
<dbReference type="InterPro" id="IPR000073">
    <property type="entry name" value="AB_hydrolase_1"/>
</dbReference>
<dbReference type="GO" id="GO:0046503">
    <property type="term" value="P:glycerolipid catabolic process"/>
    <property type="evidence" value="ECO:0007669"/>
    <property type="project" value="TreeGrafter"/>
</dbReference>
<dbReference type="EMBL" id="WNKX01000028">
    <property type="protein sequence ID" value="MTW13821.1"/>
    <property type="molecule type" value="Genomic_DNA"/>
</dbReference>
<dbReference type="AlphaFoldDB" id="A0A6L6QNW9"/>
<dbReference type="InterPro" id="IPR029058">
    <property type="entry name" value="AB_hydrolase_fold"/>
</dbReference>
<proteinExistence type="predicted"/>
<evidence type="ECO:0000259" key="1">
    <source>
        <dbReference type="Pfam" id="PF00561"/>
    </source>
</evidence>
<keyword evidence="3" id="KW-1185">Reference proteome</keyword>
<dbReference type="Proteomes" id="UP000472320">
    <property type="component" value="Unassembled WGS sequence"/>
</dbReference>
<dbReference type="PANTHER" id="PTHR43433">
    <property type="entry name" value="HYDROLASE, ALPHA/BETA FOLD FAMILY PROTEIN"/>
    <property type="match status" value="1"/>
</dbReference>
<comment type="caution">
    <text evidence="2">The sequence shown here is derived from an EMBL/GenBank/DDBJ whole genome shotgun (WGS) entry which is preliminary data.</text>
</comment>
<dbReference type="Gene3D" id="3.40.50.1820">
    <property type="entry name" value="alpha/beta hydrolase"/>
    <property type="match status" value="1"/>
</dbReference>
<dbReference type="OrthoDB" id="9798888at2"/>
<evidence type="ECO:0000313" key="2">
    <source>
        <dbReference type="EMBL" id="MTW13821.1"/>
    </source>
</evidence>
<feature type="domain" description="AB hydrolase-1" evidence="1">
    <location>
        <begin position="22"/>
        <end position="275"/>
    </location>
</feature>
<protein>
    <submittedName>
        <fullName evidence="2">Alpha/beta fold hydrolase</fullName>
    </submittedName>
</protein>
<dbReference type="SUPFAM" id="SSF53474">
    <property type="entry name" value="alpha/beta-Hydrolases"/>
    <property type="match status" value="1"/>
</dbReference>
<dbReference type="Pfam" id="PF00561">
    <property type="entry name" value="Abhydrolase_1"/>
    <property type="match status" value="1"/>
</dbReference>
<keyword evidence="2" id="KW-0378">Hydrolase</keyword>
<reference evidence="2 3" key="1">
    <citation type="submission" date="2019-11" db="EMBL/GenBank/DDBJ databases">
        <title>Type strains purchased from KCTC, JCM and DSMZ.</title>
        <authorList>
            <person name="Lu H."/>
        </authorList>
    </citation>
    <scope>NUCLEOTIDE SEQUENCE [LARGE SCALE GENOMIC DNA]</scope>
    <source>
        <strain evidence="2 3">JCM 31587</strain>
    </source>
</reference>
<evidence type="ECO:0000313" key="3">
    <source>
        <dbReference type="Proteomes" id="UP000472320"/>
    </source>
</evidence>
<name>A0A6L6QNW9_9BURK</name>
<organism evidence="2 3">
    <name type="scientific">Massilia eburnea</name>
    <dbReference type="NCBI Taxonomy" id="1776165"/>
    <lineage>
        <taxon>Bacteria</taxon>
        <taxon>Pseudomonadati</taxon>
        <taxon>Pseudomonadota</taxon>
        <taxon>Betaproteobacteria</taxon>
        <taxon>Burkholderiales</taxon>
        <taxon>Oxalobacteraceae</taxon>
        <taxon>Telluria group</taxon>
        <taxon>Massilia</taxon>
    </lineage>
</organism>
<gene>
    <name evidence="2" type="ORF">GM658_24725</name>
</gene>
<dbReference type="PANTHER" id="PTHR43433:SF5">
    <property type="entry name" value="AB HYDROLASE-1 DOMAIN-CONTAINING PROTEIN"/>
    <property type="match status" value="1"/>
</dbReference>
<accession>A0A6L6QNW9</accession>
<dbReference type="GO" id="GO:0004806">
    <property type="term" value="F:triacylglycerol lipase activity"/>
    <property type="evidence" value="ECO:0007669"/>
    <property type="project" value="TreeGrafter"/>
</dbReference>
<dbReference type="RefSeq" id="WP_155456736.1">
    <property type="nucleotide sequence ID" value="NZ_WNKX01000028.1"/>
</dbReference>
<dbReference type="InterPro" id="IPR050471">
    <property type="entry name" value="AB_hydrolase"/>
</dbReference>